<sequence length="223" mass="25918">MIHLAARLRRPQFTKICLGYSANQLRKMSHQAVLDYWFEPGKTKRWFGGGAEVDAEIKEKFGTMIQKARDGEYASWENLNDGNDAAFAFVILIDQFCRNVYRGTTDMYSHDPKALAVALKLIDNGSYKKMNANKRFFLYLPLEHNESVEMQAKSVALYSELVEDMKDSDNEMYKKTAQQGLSFAKLHQEQILKYGRFPKRNKILGRENTAQEEEDLKDWKHPF</sequence>
<evidence type="ECO:0000313" key="1">
    <source>
        <dbReference type="EnsemblMetazoa" id="CLYHEMP021720.1"/>
    </source>
</evidence>
<dbReference type="Proteomes" id="UP000594262">
    <property type="component" value="Unplaced"/>
</dbReference>
<keyword evidence="2" id="KW-1185">Reference proteome</keyword>
<name>A0A7M5XDS2_9CNID</name>
<organism evidence="1 2">
    <name type="scientific">Clytia hemisphaerica</name>
    <dbReference type="NCBI Taxonomy" id="252671"/>
    <lineage>
        <taxon>Eukaryota</taxon>
        <taxon>Metazoa</taxon>
        <taxon>Cnidaria</taxon>
        <taxon>Hydrozoa</taxon>
        <taxon>Hydroidolina</taxon>
        <taxon>Leptothecata</taxon>
        <taxon>Obeliida</taxon>
        <taxon>Clytiidae</taxon>
        <taxon>Clytia</taxon>
    </lineage>
</organism>
<dbReference type="EnsemblMetazoa" id="CLYHEMT021720.1">
    <property type="protein sequence ID" value="CLYHEMP021720.1"/>
    <property type="gene ID" value="CLYHEMG021720"/>
</dbReference>
<dbReference type="InterPro" id="IPR010323">
    <property type="entry name" value="DUF924"/>
</dbReference>
<dbReference type="OrthoDB" id="414698at2759"/>
<dbReference type="AlphaFoldDB" id="A0A7M5XDS2"/>
<accession>A0A7M5XDS2</accession>
<evidence type="ECO:0008006" key="3">
    <source>
        <dbReference type="Google" id="ProtNLM"/>
    </source>
</evidence>
<dbReference type="RefSeq" id="XP_066911327.1">
    <property type="nucleotide sequence ID" value="XM_067055226.1"/>
</dbReference>
<protein>
    <recommendedName>
        <fullName evidence="3">DUF924 domain-containing protein</fullName>
    </recommendedName>
</protein>
<dbReference type="Gene3D" id="1.25.40.10">
    <property type="entry name" value="Tetratricopeptide repeat domain"/>
    <property type="match status" value="1"/>
</dbReference>
<dbReference type="InterPro" id="IPR011990">
    <property type="entry name" value="TPR-like_helical_dom_sf"/>
</dbReference>
<reference evidence="1" key="1">
    <citation type="submission" date="2021-01" db="UniProtKB">
        <authorList>
            <consortium name="EnsemblMetazoa"/>
        </authorList>
    </citation>
    <scope>IDENTIFICATION</scope>
</reference>
<dbReference type="GeneID" id="136798589"/>
<evidence type="ECO:0000313" key="2">
    <source>
        <dbReference type="Proteomes" id="UP000594262"/>
    </source>
</evidence>
<dbReference type="Pfam" id="PF06041">
    <property type="entry name" value="DUF924"/>
    <property type="match status" value="1"/>
</dbReference>
<proteinExistence type="predicted"/>
<dbReference type="SUPFAM" id="SSF48452">
    <property type="entry name" value="TPR-like"/>
    <property type="match status" value="1"/>
</dbReference>
<dbReference type="Gene3D" id="1.20.58.320">
    <property type="entry name" value="TPR-like"/>
    <property type="match status" value="1"/>
</dbReference>